<gene>
    <name evidence="4" type="ORF">SAMN04489866_103126</name>
</gene>
<proteinExistence type="predicted"/>
<dbReference type="CDD" id="cd01614">
    <property type="entry name" value="EutN_CcmL"/>
    <property type="match status" value="1"/>
</dbReference>
<dbReference type="STRING" id="2741.SAMN04489866_103126"/>
<dbReference type="Gene3D" id="2.40.50.220">
    <property type="entry name" value="EutN/Ccml"/>
    <property type="match status" value="1"/>
</dbReference>
<accession>A0A1G6URH0</accession>
<evidence type="ECO:0000313" key="4">
    <source>
        <dbReference type="EMBL" id="SDD43891.1"/>
    </source>
</evidence>
<protein>
    <submittedName>
        <fullName evidence="4">Ethanolamine utilization protein EutN</fullName>
    </submittedName>
</protein>
<comment type="subcellular location">
    <subcellularLocation>
        <location evidence="1">Carboxysome</location>
    </subcellularLocation>
</comment>
<dbReference type="PANTHER" id="PTHR36539">
    <property type="entry name" value="ETHANOLAMINE UTILIZATION PROTEIN EUTN"/>
    <property type="match status" value="1"/>
</dbReference>
<reference evidence="4 5" key="1">
    <citation type="submission" date="2016-10" db="EMBL/GenBank/DDBJ databases">
        <authorList>
            <person name="de Groot N.N."/>
        </authorList>
    </citation>
    <scope>NUCLEOTIDE SEQUENCE [LARGE SCALE GENOMIC DNA]</scope>
    <source>
        <strain evidence="4 5">DSM 20475</strain>
    </source>
</reference>
<dbReference type="PROSITE" id="PS51932">
    <property type="entry name" value="BMV"/>
    <property type="match status" value="1"/>
</dbReference>
<dbReference type="InterPro" id="IPR036677">
    <property type="entry name" value="EutN_CcmL_sf"/>
</dbReference>
<keyword evidence="5" id="KW-1185">Reference proteome</keyword>
<dbReference type="InterPro" id="IPR004992">
    <property type="entry name" value="EutN_CcmL"/>
</dbReference>
<dbReference type="AlphaFoldDB" id="A0A1G6URH0"/>
<dbReference type="Proteomes" id="UP000198995">
    <property type="component" value="Unassembled WGS sequence"/>
</dbReference>
<organism evidence="4 5">
    <name type="scientific">Peptococcus niger</name>
    <dbReference type="NCBI Taxonomy" id="2741"/>
    <lineage>
        <taxon>Bacteria</taxon>
        <taxon>Bacillati</taxon>
        <taxon>Bacillota</taxon>
        <taxon>Clostridia</taxon>
        <taxon>Eubacteriales</taxon>
        <taxon>Peptococcaceae</taxon>
        <taxon>Peptococcus</taxon>
    </lineage>
</organism>
<dbReference type="PANTHER" id="PTHR36539:SF2">
    <property type="entry name" value="ETHANOLAMINE UTILIZATION PROTEIN"/>
    <property type="match status" value="1"/>
</dbReference>
<dbReference type="EMBL" id="FNAF01000003">
    <property type="protein sequence ID" value="SDD43891.1"/>
    <property type="molecule type" value="Genomic_DNA"/>
</dbReference>
<dbReference type="SUPFAM" id="SSF159133">
    <property type="entry name" value="EutN/CcmL-like"/>
    <property type="match status" value="1"/>
</dbReference>
<keyword evidence="2" id="KW-1282">Carboxysome</keyword>
<dbReference type="GO" id="GO:0031470">
    <property type="term" value="C:carboxysome"/>
    <property type="evidence" value="ECO:0007669"/>
    <property type="project" value="UniProtKB-SubCell"/>
</dbReference>
<evidence type="ECO:0000313" key="5">
    <source>
        <dbReference type="Proteomes" id="UP000198995"/>
    </source>
</evidence>
<keyword evidence="3" id="KW-1283">Bacterial microcompartment</keyword>
<dbReference type="Pfam" id="PF03319">
    <property type="entry name" value="EutN_CcmL"/>
    <property type="match status" value="1"/>
</dbReference>
<sequence>MRKLLTAKLIGRVWATRKTESLSGFKLMRAEIIGGNRAGEELVVVDIISAGIGERVLITTGSSARRMLGDDSIPVDAAVVGIIDEDCIF</sequence>
<name>A0A1G6URH0_PEPNI</name>
<evidence type="ECO:0000256" key="1">
    <source>
        <dbReference type="ARBA" id="ARBA00023587"/>
    </source>
</evidence>
<evidence type="ECO:0000256" key="3">
    <source>
        <dbReference type="ARBA" id="ARBA00024446"/>
    </source>
</evidence>
<evidence type="ECO:0000256" key="2">
    <source>
        <dbReference type="ARBA" id="ARBA00023669"/>
    </source>
</evidence>